<dbReference type="GO" id="GO:0005975">
    <property type="term" value="P:carbohydrate metabolic process"/>
    <property type="evidence" value="ECO:0007669"/>
    <property type="project" value="InterPro"/>
</dbReference>
<protein>
    <submittedName>
        <fullName evidence="8">Glycoside hydrolase</fullName>
    </submittedName>
</protein>
<dbReference type="InterPro" id="IPR023296">
    <property type="entry name" value="Glyco_hydro_beta-prop_sf"/>
</dbReference>
<gene>
    <name evidence="8" type="ORF">C7I55_01585</name>
</gene>
<proteinExistence type="inferred from homology"/>
<evidence type="ECO:0000256" key="4">
    <source>
        <dbReference type="PIRSR" id="PIRSR606710-1"/>
    </source>
</evidence>
<dbReference type="SUPFAM" id="SSF49899">
    <property type="entry name" value="Concanavalin A-like lectins/glucanases"/>
    <property type="match status" value="1"/>
</dbReference>
<evidence type="ECO:0000256" key="1">
    <source>
        <dbReference type="ARBA" id="ARBA00009865"/>
    </source>
</evidence>
<dbReference type="Proteomes" id="UP000241167">
    <property type="component" value="Unassembled WGS sequence"/>
</dbReference>
<organism evidence="8 9">
    <name type="scientific">Allosphingosinicella deserti</name>
    <dbReference type="NCBI Taxonomy" id="2116704"/>
    <lineage>
        <taxon>Bacteria</taxon>
        <taxon>Pseudomonadati</taxon>
        <taxon>Pseudomonadota</taxon>
        <taxon>Alphaproteobacteria</taxon>
        <taxon>Sphingomonadales</taxon>
        <taxon>Sphingomonadaceae</taxon>
        <taxon>Allosphingosinicella</taxon>
    </lineage>
</organism>
<dbReference type="RefSeq" id="WP_106511125.1">
    <property type="nucleotide sequence ID" value="NZ_PXYI01000001.1"/>
</dbReference>
<dbReference type="CDD" id="cd09001">
    <property type="entry name" value="GH43_FsAxh1-like"/>
    <property type="match status" value="1"/>
</dbReference>
<evidence type="ECO:0000256" key="5">
    <source>
        <dbReference type="PIRSR" id="PIRSR606710-2"/>
    </source>
</evidence>
<comment type="similarity">
    <text evidence="1">Belongs to the glycosyl hydrolase 43 family.</text>
</comment>
<dbReference type="InterPro" id="IPR051795">
    <property type="entry name" value="Glycosyl_Hydrlase_43"/>
</dbReference>
<dbReference type="EMBL" id="PXYI01000001">
    <property type="protein sequence ID" value="PSJ43104.1"/>
    <property type="molecule type" value="Genomic_DNA"/>
</dbReference>
<dbReference type="InterPro" id="IPR006710">
    <property type="entry name" value="Glyco_hydro_43"/>
</dbReference>
<dbReference type="Pfam" id="PF04616">
    <property type="entry name" value="Glyco_hydro_43"/>
    <property type="match status" value="1"/>
</dbReference>
<dbReference type="PANTHER" id="PTHR42812:SF12">
    <property type="entry name" value="BETA-XYLOSIDASE-RELATED"/>
    <property type="match status" value="1"/>
</dbReference>
<feature type="active site" description="Proton donor" evidence="4">
    <location>
        <position position="203"/>
    </location>
</feature>
<dbReference type="PANTHER" id="PTHR42812">
    <property type="entry name" value="BETA-XYLOSIDASE"/>
    <property type="match status" value="1"/>
</dbReference>
<keyword evidence="9" id="KW-1185">Reference proteome</keyword>
<accession>A0A2P7QYR7</accession>
<evidence type="ECO:0000256" key="2">
    <source>
        <dbReference type="ARBA" id="ARBA00022801"/>
    </source>
</evidence>
<dbReference type="AlphaFoldDB" id="A0A2P7QYR7"/>
<name>A0A2P7QYR7_9SPHN</name>
<keyword evidence="2 8" id="KW-0378">Hydrolase</keyword>
<evidence type="ECO:0000259" key="7">
    <source>
        <dbReference type="Pfam" id="PF17851"/>
    </source>
</evidence>
<keyword evidence="6" id="KW-0732">Signal</keyword>
<dbReference type="OrthoDB" id="9801455at2"/>
<evidence type="ECO:0000313" key="8">
    <source>
        <dbReference type="EMBL" id="PSJ43104.1"/>
    </source>
</evidence>
<feature type="chain" id="PRO_5015138903" evidence="6">
    <location>
        <begin position="23"/>
        <end position="683"/>
    </location>
</feature>
<evidence type="ECO:0000256" key="3">
    <source>
        <dbReference type="ARBA" id="ARBA00023295"/>
    </source>
</evidence>
<dbReference type="GO" id="GO:0004553">
    <property type="term" value="F:hydrolase activity, hydrolyzing O-glycosyl compounds"/>
    <property type="evidence" value="ECO:0007669"/>
    <property type="project" value="InterPro"/>
</dbReference>
<feature type="signal peptide" evidence="6">
    <location>
        <begin position="1"/>
        <end position="22"/>
    </location>
</feature>
<dbReference type="Pfam" id="PF17851">
    <property type="entry name" value="GH43_C2"/>
    <property type="match status" value="1"/>
</dbReference>
<dbReference type="SUPFAM" id="SSF75005">
    <property type="entry name" value="Arabinanase/levansucrase/invertase"/>
    <property type="match status" value="1"/>
</dbReference>
<reference evidence="8 9" key="1">
    <citation type="submission" date="2018-03" db="EMBL/GenBank/DDBJ databases">
        <title>The draft genome of Sphingosinicella sp. GL-C-18.</title>
        <authorList>
            <person name="Liu L."/>
            <person name="Li L."/>
            <person name="Liang L."/>
            <person name="Zhang X."/>
            <person name="Wang T."/>
        </authorList>
    </citation>
    <scope>NUCLEOTIDE SEQUENCE [LARGE SCALE GENOMIC DNA]</scope>
    <source>
        <strain evidence="8 9">GL-C-18</strain>
    </source>
</reference>
<dbReference type="InterPro" id="IPR041542">
    <property type="entry name" value="GH43_C2"/>
</dbReference>
<dbReference type="InterPro" id="IPR013320">
    <property type="entry name" value="ConA-like_dom_sf"/>
</dbReference>
<feature type="site" description="Important for catalytic activity, responsible for pKa modulation of the active site Glu and correct orientation of both the proton donor and substrate" evidence="5">
    <location>
        <position position="154"/>
    </location>
</feature>
<evidence type="ECO:0000313" key="9">
    <source>
        <dbReference type="Proteomes" id="UP000241167"/>
    </source>
</evidence>
<feature type="domain" description="Beta-xylosidase C-terminal Concanavalin A-like" evidence="7">
    <location>
        <begin position="355"/>
        <end position="539"/>
    </location>
</feature>
<dbReference type="Gene3D" id="2.60.120.200">
    <property type="match status" value="1"/>
</dbReference>
<evidence type="ECO:0000256" key="6">
    <source>
        <dbReference type="SAM" id="SignalP"/>
    </source>
</evidence>
<keyword evidence="3" id="KW-0326">Glycosidase</keyword>
<sequence length="683" mass="75478">MAWATWLLAGFLLCVATLPAAAQTWTADNGDGTFTNPLFYDEFSDPDLIRVGDDYYLTGTTMHVMPGLPILHSRDLVNWKLLGYAFDRMDLGPDMRLEGGKSMYGQGIWAPSFRYHDGVFYIFSNINGHTTQVFRATNPAGPWTRTPMKRSLHDLGVLFDDDGKVYVVWGYREVRMAQLNAALDDIVPGSERVIIHADQGMGEGAHLYKIDGRYYITSAWYSGRMRMPMARADTPYGPYEVNHAVSLDEGWGSAEGYRHRGAPKPPFDIVPPTTTPGRNVLHQGGFVQTPKGEWWGFSMTDFNSLGRLTGLSPVTWKDGWPFFGLPGNLGRTPRTWIKPAGGATAKPFAPYARDDAFTGPDLGRVWQWNHLPDDKRWSLRERPGFLRLHTLPATDLLTARNSLTQRAIGPRSSPTTVLETNGLRDGDIAGLALLGLPWRTLGVRREGGALAIEFRDQKDDTRVRVPFAGKRIWLRADCDYLTEQARFSYSLDGRRFTPIGDPFVMAFQLRTFQGIRYALFALNDRGRAGGYADFDSFAVAEPKSKGLMQPVPLGRVVTLTPQGSAMALSAHEGSILVRSGGEAARFRVRDMGAGRVALALADSHLSINATGDAWLKPGAPGAGETFQWMETVYGEPMLMSLATNRYLSVDPLSGQVSATSPGARSDRADHARFLVTEVAGKER</sequence>
<feature type="active site" description="Proton acceptor" evidence="4">
    <location>
        <position position="45"/>
    </location>
</feature>
<comment type="caution">
    <text evidence="8">The sequence shown here is derived from an EMBL/GenBank/DDBJ whole genome shotgun (WGS) entry which is preliminary data.</text>
</comment>
<dbReference type="Gene3D" id="2.115.10.20">
    <property type="entry name" value="Glycosyl hydrolase domain, family 43"/>
    <property type="match status" value="1"/>
</dbReference>